<evidence type="ECO:0000256" key="1">
    <source>
        <dbReference type="SAM" id="MobiDB-lite"/>
    </source>
</evidence>
<dbReference type="SUPFAM" id="SSF55797">
    <property type="entry name" value="PR-1-like"/>
    <property type="match status" value="1"/>
</dbReference>
<feature type="domain" description="SCP" evidence="2">
    <location>
        <begin position="87"/>
        <end position="201"/>
    </location>
</feature>
<evidence type="ECO:0000313" key="3">
    <source>
        <dbReference type="EMBL" id="NYB72890.1"/>
    </source>
</evidence>
<dbReference type="NCBIfam" id="TIGR02909">
    <property type="entry name" value="spore_YkwD"/>
    <property type="match status" value="1"/>
</dbReference>
<keyword evidence="4" id="KW-1185">Reference proteome</keyword>
<dbReference type="PANTHER" id="PTHR31157:SF1">
    <property type="entry name" value="SCP DOMAIN-CONTAINING PROTEIN"/>
    <property type="match status" value="1"/>
</dbReference>
<evidence type="ECO:0000313" key="4">
    <source>
        <dbReference type="Proteomes" id="UP000611629"/>
    </source>
</evidence>
<dbReference type="AlphaFoldDB" id="A0A974BHQ3"/>
<feature type="compositionally biased region" description="Low complexity" evidence="1">
    <location>
        <begin position="40"/>
        <end position="58"/>
    </location>
</feature>
<dbReference type="PANTHER" id="PTHR31157">
    <property type="entry name" value="SCP DOMAIN-CONTAINING PROTEIN"/>
    <property type="match status" value="1"/>
</dbReference>
<dbReference type="CDD" id="cd05379">
    <property type="entry name" value="CAP_bacterial"/>
    <property type="match status" value="1"/>
</dbReference>
<feature type="compositionally biased region" description="Polar residues" evidence="1">
    <location>
        <begin position="59"/>
        <end position="79"/>
    </location>
</feature>
<dbReference type="Pfam" id="PF00188">
    <property type="entry name" value="CAP"/>
    <property type="match status" value="1"/>
</dbReference>
<sequence length="203" mass="22737">MNTGFNNFNGFYNFFNSFNTNYTQPARDYNTQEEVQPAQTSRSDNTARTTRTTPQTETNYAQPQQNAETASAPASSNTSYEERVAQLVNAERQKNGLQPLTFDRSISNVARLKSKDMADNNYFAHQSSRYGSAGDMMRNQGINWSAWGENIATGQRSPEAVVTAWMNSESHKSNILSPDFGKIGVGYVTNSNGTPYWTQMFTN</sequence>
<dbReference type="InterPro" id="IPR014044">
    <property type="entry name" value="CAP_dom"/>
</dbReference>
<dbReference type="Proteomes" id="UP000611629">
    <property type="component" value="Unassembled WGS sequence"/>
</dbReference>
<gene>
    <name evidence="3" type="ORF">HZF24_01905</name>
</gene>
<feature type="region of interest" description="Disordered" evidence="1">
    <location>
        <begin position="30"/>
        <end position="81"/>
    </location>
</feature>
<protein>
    <recommendedName>
        <fullName evidence="2">SCP domain-containing protein</fullName>
    </recommendedName>
</protein>
<dbReference type="InterPro" id="IPR014258">
    <property type="entry name" value="CAP_domain_YkwD-like"/>
</dbReference>
<comment type="caution">
    <text evidence="3">The sequence shown here is derived from an EMBL/GenBank/DDBJ whole genome shotgun (WGS) entry which is preliminary data.</text>
</comment>
<evidence type="ECO:0000259" key="2">
    <source>
        <dbReference type="Pfam" id="PF00188"/>
    </source>
</evidence>
<dbReference type="EMBL" id="JACBNQ010000001">
    <property type="protein sequence ID" value="NYB72890.1"/>
    <property type="molecule type" value="Genomic_DNA"/>
</dbReference>
<dbReference type="Gene3D" id="3.40.33.10">
    <property type="entry name" value="CAP"/>
    <property type="match status" value="1"/>
</dbReference>
<dbReference type="InterPro" id="IPR035940">
    <property type="entry name" value="CAP_sf"/>
</dbReference>
<accession>A0A974BHQ3</accession>
<proteinExistence type="predicted"/>
<name>A0A974BHQ3_SEDHY</name>
<reference evidence="3" key="1">
    <citation type="submission" date="2020-07" db="EMBL/GenBank/DDBJ databases">
        <title>Genomic analysis of a strain of Sedimentibacter Hydroxybenzoicus DSM7310.</title>
        <authorList>
            <person name="Ma S."/>
        </authorList>
    </citation>
    <scope>NUCLEOTIDE SEQUENCE</scope>
    <source>
        <strain evidence="3">DSM 7310</strain>
    </source>
</reference>
<organism evidence="3 4">
    <name type="scientific">Sedimentibacter hydroxybenzoicus DSM 7310</name>
    <dbReference type="NCBI Taxonomy" id="1123245"/>
    <lineage>
        <taxon>Bacteria</taxon>
        <taxon>Bacillati</taxon>
        <taxon>Bacillota</taxon>
        <taxon>Tissierellia</taxon>
        <taxon>Sedimentibacter</taxon>
    </lineage>
</organism>